<evidence type="ECO:0000256" key="6">
    <source>
        <dbReference type="HAMAP-Rule" id="MF_00073"/>
    </source>
</evidence>
<dbReference type="EMBL" id="DSDM01000023">
    <property type="protein sequence ID" value="HDQ88599.1"/>
    <property type="molecule type" value="Genomic_DNA"/>
</dbReference>
<dbReference type="HAMAP" id="MF_00073">
    <property type="entry name" value="NusB"/>
    <property type="match status" value="1"/>
</dbReference>
<feature type="domain" description="NusB/RsmB/TIM44" evidence="8">
    <location>
        <begin position="74"/>
        <end position="136"/>
    </location>
</feature>
<protein>
    <recommendedName>
        <fullName evidence="6">Transcription antitermination protein NusB</fullName>
    </recommendedName>
    <alternativeName>
        <fullName evidence="6">Antitermination factor NusB</fullName>
    </alternativeName>
</protein>
<evidence type="ECO:0000259" key="8">
    <source>
        <dbReference type="Pfam" id="PF01029"/>
    </source>
</evidence>
<comment type="function">
    <text evidence="6">Involved in transcription antitermination. Required for transcription of ribosomal RNA (rRNA) genes. Binds specifically to the boxA antiterminator sequence of the ribosomal RNA (rrn) operons.</text>
</comment>
<dbReference type="AlphaFoldDB" id="A0A7C1HWT5"/>
<sequence length="215" mass="23878">MKGQKDTRHQARKLALATAYCMLAQLPETTAPTDETALPTDETTPPTDKTTPQTDVTTPLETQLQSCKQLSIDNLNLQPTEWDEALLQNLLTGTVRNKKAIDAIIHECAPQWPLDKIFKIDLVILEIAVFEMIFSSHDANEAHAHQESGKGHAQQSHDRKGHDQTAPEKVVIDEAIELAKEFGNETSSKFVNGVLGTVLENKEKYVPKKDTKINS</sequence>
<dbReference type="Proteomes" id="UP000886066">
    <property type="component" value="Unassembled WGS sequence"/>
</dbReference>
<feature type="region of interest" description="Disordered" evidence="7">
    <location>
        <begin position="28"/>
        <end position="58"/>
    </location>
</feature>
<dbReference type="Gene3D" id="1.10.940.10">
    <property type="entry name" value="NusB-like"/>
    <property type="match status" value="1"/>
</dbReference>
<evidence type="ECO:0000313" key="9">
    <source>
        <dbReference type="EMBL" id="HDQ88599.1"/>
    </source>
</evidence>
<proteinExistence type="inferred from homology"/>
<dbReference type="SUPFAM" id="SSF48013">
    <property type="entry name" value="NusB-like"/>
    <property type="match status" value="2"/>
</dbReference>
<evidence type="ECO:0000256" key="1">
    <source>
        <dbReference type="ARBA" id="ARBA00005952"/>
    </source>
</evidence>
<dbReference type="GO" id="GO:0003723">
    <property type="term" value="F:RNA binding"/>
    <property type="evidence" value="ECO:0007669"/>
    <property type="project" value="UniProtKB-UniRule"/>
</dbReference>
<evidence type="ECO:0000256" key="4">
    <source>
        <dbReference type="ARBA" id="ARBA00023015"/>
    </source>
</evidence>
<comment type="caution">
    <text evidence="9">The sequence shown here is derived from an EMBL/GenBank/DDBJ whole genome shotgun (WGS) entry which is preliminary data.</text>
</comment>
<dbReference type="GO" id="GO:0005829">
    <property type="term" value="C:cytosol"/>
    <property type="evidence" value="ECO:0007669"/>
    <property type="project" value="TreeGrafter"/>
</dbReference>
<gene>
    <name evidence="6" type="primary">nusB</name>
    <name evidence="9" type="ORF">ENN92_00400</name>
</gene>
<dbReference type="GO" id="GO:0031564">
    <property type="term" value="P:transcription antitermination"/>
    <property type="evidence" value="ECO:0007669"/>
    <property type="project" value="UniProtKB-KW"/>
</dbReference>
<dbReference type="InterPro" id="IPR011605">
    <property type="entry name" value="NusB_fam"/>
</dbReference>
<feature type="region of interest" description="Disordered" evidence="7">
    <location>
        <begin position="141"/>
        <end position="166"/>
    </location>
</feature>
<accession>A0A7C1HWT5</accession>
<keyword evidence="5 6" id="KW-0804">Transcription</keyword>
<keyword evidence="4 6" id="KW-0805">Transcription regulation</keyword>
<dbReference type="PANTHER" id="PTHR11078">
    <property type="entry name" value="N UTILIZATION SUBSTANCE PROTEIN B-RELATED"/>
    <property type="match status" value="1"/>
</dbReference>
<dbReference type="InterPro" id="IPR006027">
    <property type="entry name" value="NusB_RsmB_TIM44"/>
</dbReference>
<evidence type="ECO:0000256" key="3">
    <source>
        <dbReference type="ARBA" id="ARBA00022884"/>
    </source>
</evidence>
<name>A0A7C1HWT5_UNCKA</name>
<dbReference type="PANTHER" id="PTHR11078:SF3">
    <property type="entry name" value="ANTITERMINATION NUSB DOMAIN-CONTAINING PROTEIN"/>
    <property type="match status" value="1"/>
</dbReference>
<feature type="domain" description="NusB/RsmB/TIM44" evidence="8">
    <location>
        <begin position="165"/>
        <end position="198"/>
    </location>
</feature>
<feature type="compositionally biased region" description="Low complexity" evidence="7">
    <location>
        <begin position="32"/>
        <end position="58"/>
    </location>
</feature>
<evidence type="ECO:0000256" key="7">
    <source>
        <dbReference type="SAM" id="MobiDB-lite"/>
    </source>
</evidence>
<evidence type="ECO:0000256" key="2">
    <source>
        <dbReference type="ARBA" id="ARBA00022814"/>
    </source>
</evidence>
<keyword evidence="3 6" id="KW-0694">RNA-binding</keyword>
<comment type="similarity">
    <text evidence="1 6">Belongs to the NusB family.</text>
</comment>
<evidence type="ECO:0000256" key="5">
    <source>
        <dbReference type="ARBA" id="ARBA00023163"/>
    </source>
</evidence>
<reference evidence="9" key="1">
    <citation type="journal article" date="2020" name="mSystems">
        <title>Genome- and Community-Level Interaction Insights into Carbon Utilization and Element Cycling Functions of Hydrothermarchaeota in Hydrothermal Sediment.</title>
        <authorList>
            <person name="Zhou Z."/>
            <person name="Liu Y."/>
            <person name="Xu W."/>
            <person name="Pan J."/>
            <person name="Luo Z.H."/>
            <person name="Li M."/>
        </authorList>
    </citation>
    <scope>NUCLEOTIDE SEQUENCE [LARGE SCALE GENOMIC DNA]</scope>
    <source>
        <strain evidence="9">SpSt-1219</strain>
    </source>
</reference>
<dbReference type="InterPro" id="IPR035926">
    <property type="entry name" value="NusB-like_sf"/>
</dbReference>
<keyword evidence="2 6" id="KW-0889">Transcription antitermination</keyword>
<organism evidence="9">
    <name type="scientific">candidate division WWE3 bacterium</name>
    <dbReference type="NCBI Taxonomy" id="2053526"/>
    <lineage>
        <taxon>Bacteria</taxon>
        <taxon>Katanobacteria</taxon>
    </lineage>
</organism>
<dbReference type="GO" id="GO:0006353">
    <property type="term" value="P:DNA-templated transcription termination"/>
    <property type="evidence" value="ECO:0007669"/>
    <property type="project" value="UniProtKB-UniRule"/>
</dbReference>
<dbReference type="Pfam" id="PF01029">
    <property type="entry name" value="NusB"/>
    <property type="match status" value="2"/>
</dbReference>